<evidence type="ECO:0000259" key="9">
    <source>
        <dbReference type="PROSITE" id="PS50928"/>
    </source>
</evidence>
<feature type="compositionally biased region" description="Low complexity" evidence="8">
    <location>
        <begin position="1"/>
        <end position="16"/>
    </location>
</feature>
<evidence type="ECO:0000256" key="8">
    <source>
        <dbReference type="SAM" id="MobiDB-lite"/>
    </source>
</evidence>
<evidence type="ECO:0000256" key="4">
    <source>
        <dbReference type="ARBA" id="ARBA00022692"/>
    </source>
</evidence>
<dbReference type="PROSITE" id="PS50928">
    <property type="entry name" value="ABC_TM1"/>
    <property type="match status" value="2"/>
</dbReference>
<evidence type="ECO:0000256" key="7">
    <source>
        <dbReference type="RuleBase" id="RU363032"/>
    </source>
</evidence>
<keyword evidence="5 7" id="KW-1133">Transmembrane helix</keyword>
<feature type="compositionally biased region" description="Low complexity" evidence="8">
    <location>
        <begin position="687"/>
        <end position="705"/>
    </location>
</feature>
<feature type="transmembrane region" description="Helical" evidence="7">
    <location>
        <begin position="213"/>
        <end position="239"/>
    </location>
</feature>
<comment type="similarity">
    <text evidence="7">Belongs to the binding-protein-dependent transport system permease family.</text>
</comment>
<reference evidence="10 11" key="1">
    <citation type="submission" date="2019-11" db="EMBL/GenBank/DDBJ databases">
        <authorList>
            <person name="Jiang L.-Q."/>
        </authorList>
    </citation>
    <scope>NUCLEOTIDE SEQUENCE [LARGE SCALE GENOMIC DNA]</scope>
    <source>
        <strain evidence="10 11">YIM 132087</strain>
    </source>
</reference>
<dbReference type="EMBL" id="WLYK01000006">
    <property type="protein sequence ID" value="MTD15323.1"/>
    <property type="molecule type" value="Genomic_DNA"/>
</dbReference>
<feature type="domain" description="ABC transmembrane type-1" evidence="9">
    <location>
        <begin position="166"/>
        <end position="345"/>
    </location>
</feature>
<dbReference type="AlphaFoldDB" id="A0A7K1FQ03"/>
<feature type="region of interest" description="Disordered" evidence="8">
    <location>
        <begin position="672"/>
        <end position="705"/>
    </location>
</feature>
<evidence type="ECO:0000256" key="1">
    <source>
        <dbReference type="ARBA" id="ARBA00004141"/>
    </source>
</evidence>
<dbReference type="InterPro" id="IPR035906">
    <property type="entry name" value="MetI-like_sf"/>
</dbReference>
<feature type="transmembrane region" description="Helical" evidence="7">
    <location>
        <begin position="465"/>
        <end position="482"/>
    </location>
</feature>
<dbReference type="GO" id="GO:0015226">
    <property type="term" value="F:carnitine transmembrane transporter activity"/>
    <property type="evidence" value="ECO:0007669"/>
    <property type="project" value="TreeGrafter"/>
</dbReference>
<evidence type="ECO:0000256" key="6">
    <source>
        <dbReference type="ARBA" id="ARBA00023136"/>
    </source>
</evidence>
<gene>
    <name evidence="10" type="ORF">GIS00_15375</name>
</gene>
<feature type="transmembrane region" description="Helical" evidence="7">
    <location>
        <begin position="326"/>
        <end position="344"/>
    </location>
</feature>
<feature type="transmembrane region" description="Helical" evidence="7">
    <location>
        <begin position="31"/>
        <end position="54"/>
    </location>
</feature>
<feature type="transmembrane region" description="Helical" evidence="7">
    <location>
        <begin position="125"/>
        <end position="158"/>
    </location>
</feature>
<dbReference type="GO" id="GO:0005275">
    <property type="term" value="F:amine transmembrane transporter activity"/>
    <property type="evidence" value="ECO:0007669"/>
    <property type="project" value="TreeGrafter"/>
</dbReference>
<evidence type="ECO:0000256" key="3">
    <source>
        <dbReference type="ARBA" id="ARBA00022475"/>
    </source>
</evidence>
<comment type="subcellular location">
    <subcellularLocation>
        <location evidence="7">Cell membrane</location>
        <topology evidence="7">Multi-pass membrane protein</topology>
    </subcellularLocation>
    <subcellularLocation>
        <location evidence="1">Membrane</location>
        <topology evidence="1">Multi-pass membrane protein</topology>
    </subcellularLocation>
</comment>
<protein>
    <submittedName>
        <fullName evidence="10">ABC transporter permease subunit</fullName>
    </submittedName>
</protein>
<feature type="domain" description="ABC transmembrane type-1" evidence="9">
    <location>
        <begin position="485"/>
        <end position="665"/>
    </location>
</feature>
<feature type="region of interest" description="Disordered" evidence="8">
    <location>
        <begin position="1"/>
        <end position="28"/>
    </location>
</feature>
<dbReference type="FunFam" id="1.10.3720.10:FF:000001">
    <property type="entry name" value="Glycine betaine ABC transporter, permease"/>
    <property type="match status" value="1"/>
</dbReference>
<evidence type="ECO:0000256" key="2">
    <source>
        <dbReference type="ARBA" id="ARBA00022448"/>
    </source>
</evidence>
<dbReference type="GO" id="GO:0031460">
    <property type="term" value="P:glycine betaine transport"/>
    <property type="evidence" value="ECO:0007669"/>
    <property type="project" value="TreeGrafter"/>
</dbReference>
<feature type="transmembrane region" description="Helical" evidence="7">
    <location>
        <begin position="643"/>
        <end position="661"/>
    </location>
</feature>
<dbReference type="PANTHER" id="PTHR47737:SF1">
    <property type="entry name" value="GLYCINE BETAINE_PROLINE BETAINE TRANSPORT SYSTEM PERMEASE PROTEIN PROW"/>
    <property type="match status" value="1"/>
</dbReference>
<dbReference type="Pfam" id="PF00528">
    <property type="entry name" value="BPD_transp_1"/>
    <property type="match status" value="2"/>
</dbReference>
<feature type="transmembrane region" description="Helical" evidence="7">
    <location>
        <begin position="488"/>
        <end position="511"/>
    </location>
</feature>
<feature type="transmembrane region" description="Helical" evidence="7">
    <location>
        <begin position="612"/>
        <end position="631"/>
    </location>
</feature>
<feature type="transmembrane region" description="Helical" evidence="7">
    <location>
        <begin position="170"/>
        <end position="193"/>
    </location>
</feature>
<dbReference type="SUPFAM" id="SSF161098">
    <property type="entry name" value="MetI-like"/>
    <property type="match status" value="2"/>
</dbReference>
<name>A0A7K1FQ03_9ACTN</name>
<dbReference type="RefSeq" id="WP_154769350.1">
    <property type="nucleotide sequence ID" value="NZ_WLYK01000006.1"/>
</dbReference>
<dbReference type="GO" id="GO:0015871">
    <property type="term" value="P:choline transport"/>
    <property type="evidence" value="ECO:0007669"/>
    <property type="project" value="TreeGrafter"/>
</dbReference>
<feature type="transmembrane region" description="Helical" evidence="7">
    <location>
        <begin position="365"/>
        <end position="384"/>
    </location>
</feature>
<keyword evidence="2 7" id="KW-0813">Transport</keyword>
<dbReference type="InterPro" id="IPR000515">
    <property type="entry name" value="MetI-like"/>
</dbReference>
<evidence type="ECO:0000256" key="5">
    <source>
        <dbReference type="ARBA" id="ARBA00022989"/>
    </source>
</evidence>
<proteinExistence type="inferred from homology"/>
<organism evidence="10 11">
    <name type="scientific">Nakamurella alba</name>
    <dbReference type="NCBI Taxonomy" id="2665158"/>
    <lineage>
        <taxon>Bacteria</taxon>
        <taxon>Bacillati</taxon>
        <taxon>Actinomycetota</taxon>
        <taxon>Actinomycetes</taxon>
        <taxon>Nakamurellales</taxon>
        <taxon>Nakamurellaceae</taxon>
        <taxon>Nakamurella</taxon>
    </lineage>
</organism>
<sequence length="705" mass="73999">MAAPTAPGTTQAPDAPSGITPPPGPVRRRGWPLGTGATVLLGTLVVWIVLWKIFDGRWNLDIGRSELTPLHRTLNDVNDWVGANRDTSPVFLYFFNYIQLGIEGAADFFTQLFSHTDVGRELPEIGWLGTTALLTAVAFVVGNARVAALTLVGLLVIVAQGLWAEAMDTFSLVALAVLLALIIGLPLGIWAGVNSRVNKIVTPVLDFMQILPAFAYLAPLALIFMIGPAPAVVTTWIYAIPPVIRLTAHGIRQVPATTREAVDSLGAGGVQRLRTMLLPMAKRTIVIGINQTIMAALSMVTIAALIGAPGLGLSVTQALQTLDVGAALNAGIAIVLLAIIFDRVTTAASVRSENLRRAAPHVRLVRRYAVIGALVLAVVAIYLSRTMLWAAEPPVLPDLGEGIATVGNTVAQWLQDNLAWFTQSMRDNLTEAILNPLQDLLSNSPWFVVGAVLVVLGYLAGRIRVAVIAAVGVGLMVLLGVWNDAMVTLAATLLATVFVMILGVVFGVWMGRSSTADKVIRPLLDAAQTMPPFVYLVPFLALFGSSRFTAIIAAVVYAAPAAIKIITDGISQVPSTTVEAAISTGSTNWQVITKVQIPMAAKSIGLAFNQGLIYSLSMVVIGGMVGAGALGYDVIAGLNQLDLFGKGLSAGLTLVVMGIVLDRITQAAADRSGRASGPAIPPRRKTTSGTTDPTLTATAPAAAGV</sequence>
<keyword evidence="3" id="KW-1003">Cell membrane</keyword>
<dbReference type="GO" id="GO:0043190">
    <property type="term" value="C:ATP-binding cassette (ABC) transporter complex"/>
    <property type="evidence" value="ECO:0007669"/>
    <property type="project" value="TreeGrafter"/>
</dbReference>
<evidence type="ECO:0000313" key="11">
    <source>
        <dbReference type="Proteomes" id="UP000460221"/>
    </source>
</evidence>
<accession>A0A7K1FQ03</accession>
<dbReference type="Proteomes" id="UP000460221">
    <property type="component" value="Unassembled WGS sequence"/>
</dbReference>
<evidence type="ECO:0000313" key="10">
    <source>
        <dbReference type="EMBL" id="MTD15323.1"/>
    </source>
</evidence>
<keyword evidence="11" id="KW-1185">Reference proteome</keyword>
<comment type="caution">
    <text evidence="10">The sequence shown here is derived from an EMBL/GenBank/DDBJ whole genome shotgun (WGS) entry which is preliminary data.</text>
</comment>
<feature type="transmembrane region" description="Helical" evidence="7">
    <location>
        <begin position="284"/>
        <end position="306"/>
    </location>
</feature>
<keyword evidence="4 7" id="KW-0812">Transmembrane</keyword>
<dbReference type="CDD" id="cd06261">
    <property type="entry name" value="TM_PBP2"/>
    <property type="match status" value="2"/>
</dbReference>
<dbReference type="Gene3D" id="1.10.3720.10">
    <property type="entry name" value="MetI-like"/>
    <property type="match status" value="2"/>
</dbReference>
<dbReference type="PANTHER" id="PTHR47737">
    <property type="entry name" value="GLYCINE BETAINE/PROLINE BETAINE TRANSPORT SYSTEM PERMEASE PROTEIN PROW"/>
    <property type="match status" value="1"/>
</dbReference>
<keyword evidence="6 7" id="KW-0472">Membrane</keyword>